<evidence type="ECO:0000259" key="1">
    <source>
        <dbReference type="Pfam" id="PF13276"/>
    </source>
</evidence>
<dbReference type="Pfam" id="PF13276">
    <property type="entry name" value="HTH_21"/>
    <property type="match status" value="1"/>
</dbReference>
<protein>
    <recommendedName>
        <fullName evidence="1">HTH-like domain-containing protein</fullName>
    </recommendedName>
</protein>
<dbReference type="InterPro" id="IPR025948">
    <property type="entry name" value="HTH-like_dom"/>
</dbReference>
<name>A0AA35Y013_METCP</name>
<dbReference type="EMBL" id="OX458332">
    <property type="protein sequence ID" value="CAI8771407.1"/>
    <property type="molecule type" value="Genomic_DNA"/>
</dbReference>
<evidence type="ECO:0000313" key="3">
    <source>
        <dbReference type="Proteomes" id="UP001158598"/>
    </source>
</evidence>
<sequence>MACDAVIAVLQELTEHFPERGFDKYFKVIRRRGHAWNHKRVYRIYRALNLNRRRASKKRLPHAPRPPSRYR</sequence>
<evidence type="ECO:0000313" key="2">
    <source>
        <dbReference type="EMBL" id="CAI8771407.1"/>
    </source>
</evidence>
<dbReference type="PANTHER" id="PTHR47515:SF2">
    <property type="entry name" value="INTEGRASE CORE DOMAIN PROTEIN"/>
    <property type="match status" value="1"/>
</dbReference>
<dbReference type="AlphaFoldDB" id="A0AA35Y013"/>
<gene>
    <name evidence="2" type="ORF">MCNOR_1026</name>
</gene>
<dbReference type="PANTHER" id="PTHR47515">
    <property type="entry name" value="LOW CALCIUM RESPONSE LOCUS PROTEIN T"/>
    <property type="match status" value="1"/>
</dbReference>
<dbReference type="Proteomes" id="UP001158598">
    <property type="component" value="Chromosome"/>
</dbReference>
<proteinExistence type="predicted"/>
<reference evidence="2" key="1">
    <citation type="submission" date="2023-03" db="EMBL/GenBank/DDBJ databases">
        <authorList>
            <person name="Pearce D."/>
        </authorList>
    </citation>
    <scope>NUCLEOTIDE SEQUENCE</scope>
    <source>
        <strain evidence="2">Mc</strain>
    </source>
</reference>
<accession>A0AA35Y013</accession>
<organism evidence="2 3">
    <name type="scientific">Methylococcus capsulatus</name>
    <dbReference type="NCBI Taxonomy" id="414"/>
    <lineage>
        <taxon>Bacteria</taxon>
        <taxon>Pseudomonadati</taxon>
        <taxon>Pseudomonadota</taxon>
        <taxon>Gammaproteobacteria</taxon>
        <taxon>Methylococcales</taxon>
        <taxon>Methylococcaceae</taxon>
        <taxon>Methylococcus</taxon>
    </lineage>
</organism>
<feature type="domain" description="HTH-like" evidence="1">
    <location>
        <begin position="14"/>
        <end position="57"/>
    </location>
</feature>